<protein>
    <submittedName>
        <fullName evidence="2">Uncharacterized protein</fullName>
    </submittedName>
</protein>
<comment type="caution">
    <text evidence="2">The sequence shown here is derived from an EMBL/GenBank/DDBJ whole genome shotgun (WGS) entry which is preliminary data.</text>
</comment>
<sequence length="252" mass="28598">MKTTGLIAMLLGIIVFSAKAQEVENKLSRNQQEWLDKGWPVTDTLQFSLPNEGKVLFYFNNTEFSVEQLNSELAPLMKNATKFPEFETKAFRVADNFYPTSLNTVKNSIDKKYTKHLESIELGIPVGLDFMAGYFTPEVGFRAHLGLPGYSLGASITNTVYFPEREAGEIQVNSNWFLNAEFSWNKGQRIVNNDQTIQLGILLNQGSYKLFKGTTLKAVYRHRVNNHLYIQAGVVGTDDLKTFYPTVGVRFW</sequence>
<dbReference type="EMBL" id="JACYTQ010000004">
    <property type="protein sequence ID" value="MBD8489858.1"/>
    <property type="molecule type" value="Genomic_DNA"/>
</dbReference>
<feature type="chain" id="PRO_5047210027" evidence="1">
    <location>
        <begin position="21"/>
        <end position="252"/>
    </location>
</feature>
<reference evidence="2 3" key="1">
    <citation type="submission" date="2020-09" db="EMBL/GenBank/DDBJ databases">
        <title>Echinicola sp. CAU 1574 isolated from sand of Sido Beach.</title>
        <authorList>
            <person name="Kim W."/>
        </authorList>
    </citation>
    <scope>NUCLEOTIDE SEQUENCE [LARGE SCALE GENOMIC DNA]</scope>
    <source>
        <strain evidence="2 3">CAU 1574</strain>
    </source>
</reference>
<organism evidence="2 3">
    <name type="scientific">Echinicola arenosa</name>
    <dbReference type="NCBI Taxonomy" id="2774144"/>
    <lineage>
        <taxon>Bacteria</taxon>
        <taxon>Pseudomonadati</taxon>
        <taxon>Bacteroidota</taxon>
        <taxon>Cytophagia</taxon>
        <taxon>Cytophagales</taxon>
        <taxon>Cyclobacteriaceae</taxon>
        <taxon>Echinicola</taxon>
    </lineage>
</organism>
<evidence type="ECO:0000256" key="1">
    <source>
        <dbReference type="SAM" id="SignalP"/>
    </source>
</evidence>
<accession>A0ABR9APR7</accession>
<dbReference type="Proteomes" id="UP000647133">
    <property type="component" value="Unassembled WGS sequence"/>
</dbReference>
<evidence type="ECO:0000313" key="2">
    <source>
        <dbReference type="EMBL" id="MBD8489858.1"/>
    </source>
</evidence>
<keyword evidence="1" id="KW-0732">Signal</keyword>
<name>A0ABR9APR7_9BACT</name>
<feature type="signal peptide" evidence="1">
    <location>
        <begin position="1"/>
        <end position="20"/>
    </location>
</feature>
<gene>
    <name evidence="2" type="ORF">IFO69_13955</name>
</gene>
<keyword evidence="3" id="KW-1185">Reference proteome</keyword>
<proteinExistence type="predicted"/>
<dbReference type="RefSeq" id="WP_192010740.1">
    <property type="nucleotide sequence ID" value="NZ_JACYTQ010000004.1"/>
</dbReference>
<evidence type="ECO:0000313" key="3">
    <source>
        <dbReference type="Proteomes" id="UP000647133"/>
    </source>
</evidence>